<gene>
    <name evidence="2" type="ORF">HMPREF9555_01129</name>
</gene>
<protein>
    <submittedName>
        <fullName evidence="2">Uncharacterized protein</fullName>
    </submittedName>
</protein>
<feature type="transmembrane region" description="Helical" evidence="1">
    <location>
        <begin position="12"/>
        <end position="31"/>
    </location>
</feature>
<dbReference type="HOGENOM" id="CLU_2994170_0_0_9"/>
<proteinExistence type="predicted"/>
<dbReference type="STRING" id="749551.HMPREF9555_01129"/>
<name>E7N2B8_9FIRM</name>
<keyword evidence="1" id="KW-0812">Transmembrane</keyword>
<evidence type="ECO:0000313" key="2">
    <source>
        <dbReference type="EMBL" id="EFW29681.1"/>
    </source>
</evidence>
<keyword evidence="1" id="KW-1133">Transmembrane helix</keyword>
<comment type="caution">
    <text evidence="2">The sequence shown here is derived from an EMBL/GenBank/DDBJ whole genome shotgun (WGS) entry which is preliminary data.</text>
</comment>
<keyword evidence="3" id="KW-1185">Reference proteome</keyword>
<dbReference type="AlphaFoldDB" id="E7N2B8"/>
<dbReference type="Proteomes" id="UP000004633">
    <property type="component" value="Unassembled WGS sequence"/>
</dbReference>
<keyword evidence="1" id="KW-0472">Membrane</keyword>
<accession>E7N2B8</accession>
<organism evidence="2 3">
    <name type="scientific">Selenomonas artemidis F0399</name>
    <dbReference type="NCBI Taxonomy" id="749551"/>
    <lineage>
        <taxon>Bacteria</taxon>
        <taxon>Bacillati</taxon>
        <taxon>Bacillota</taxon>
        <taxon>Negativicutes</taxon>
        <taxon>Selenomonadales</taxon>
        <taxon>Selenomonadaceae</taxon>
        <taxon>Selenomonas</taxon>
    </lineage>
</organism>
<sequence>MFLRKKSMGLHNFIKIFCFYAKVLIYSYVVFKEMAMFIAGIEKMMRRARCDYDKFFI</sequence>
<evidence type="ECO:0000313" key="3">
    <source>
        <dbReference type="Proteomes" id="UP000004633"/>
    </source>
</evidence>
<dbReference type="EMBL" id="AECV01000017">
    <property type="protein sequence ID" value="EFW29681.1"/>
    <property type="molecule type" value="Genomic_DNA"/>
</dbReference>
<evidence type="ECO:0000256" key="1">
    <source>
        <dbReference type="SAM" id="Phobius"/>
    </source>
</evidence>
<reference evidence="2 3" key="1">
    <citation type="submission" date="2010-08" db="EMBL/GenBank/DDBJ databases">
        <authorList>
            <person name="Weinstock G."/>
            <person name="Sodergren E."/>
            <person name="Clifton S."/>
            <person name="Fulton L."/>
            <person name="Fulton B."/>
            <person name="Courtney L."/>
            <person name="Fronick C."/>
            <person name="Harrison M."/>
            <person name="Strong C."/>
            <person name="Farmer C."/>
            <person name="Delahaunty K."/>
            <person name="Markovic C."/>
            <person name="Hall O."/>
            <person name="Minx P."/>
            <person name="Tomlinson C."/>
            <person name="Mitreva M."/>
            <person name="Hou S."/>
            <person name="Chen J."/>
            <person name="Wollam A."/>
            <person name="Pepin K.H."/>
            <person name="Johnson M."/>
            <person name="Bhonagiri V."/>
            <person name="Zhang X."/>
            <person name="Suruliraj S."/>
            <person name="Warren W."/>
            <person name="Chinwalla A."/>
            <person name="Mardis E.R."/>
            <person name="Wilson R.K."/>
        </authorList>
    </citation>
    <scope>NUCLEOTIDE SEQUENCE [LARGE SCALE GENOMIC DNA]</scope>
    <source>
        <strain evidence="2 3">F0399</strain>
    </source>
</reference>